<dbReference type="PANTHER" id="PTHR35526:SF3">
    <property type="entry name" value="ANTI-SIGMA-F FACTOR RSBW"/>
    <property type="match status" value="1"/>
</dbReference>
<feature type="region of interest" description="Disordered" evidence="2">
    <location>
        <begin position="91"/>
        <end position="110"/>
    </location>
</feature>
<keyword evidence="4" id="KW-0067">ATP-binding</keyword>
<dbReference type="Gene3D" id="3.30.565.10">
    <property type="entry name" value="Histidine kinase-like ATPase, C-terminal domain"/>
    <property type="match status" value="1"/>
</dbReference>
<accession>A0ABS2TTU7</accession>
<evidence type="ECO:0000313" key="4">
    <source>
        <dbReference type="EMBL" id="MBM9506758.1"/>
    </source>
</evidence>
<proteinExistence type="predicted"/>
<feature type="domain" description="Histidine kinase/HSP90-like ATPase" evidence="3">
    <location>
        <begin position="28"/>
        <end position="118"/>
    </location>
</feature>
<dbReference type="Proteomes" id="UP000749040">
    <property type="component" value="Unassembled WGS sequence"/>
</dbReference>
<keyword evidence="5" id="KW-1185">Reference proteome</keyword>
<reference evidence="4 5" key="1">
    <citation type="submission" date="2021-01" db="EMBL/GenBank/DDBJ databases">
        <title>Streptomyces acididurans sp. nov., isolated from a peat swamp forest soil.</title>
        <authorList>
            <person name="Chantavorakit T."/>
            <person name="Duangmal K."/>
        </authorList>
    </citation>
    <scope>NUCLEOTIDE SEQUENCE [LARGE SCALE GENOMIC DNA]</scope>
    <source>
        <strain evidence="4 5">KK5PA1</strain>
    </source>
</reference>
<dbReference type="SUPFAM" id="SSF55874">
    <property type="entry name" value="ATPase domain of HSP90 chaperone/DNA topoisomerase II/histidine kinase"/>
    <property type="match status" value="1"/>
</dbReference>
<keyword evidence="1" id="KW-0723">Serine/threonine-protein kinase</keyword>
<keyword evidence="1" id="KW-0418">Kinase</keyword>
<keyword evidence="1" id="KW-0808">Transferase</keyword>
<sequence>MRSVRAALCPPRTPAVPTEYAKSYERVPESAAAARHLVSEALHVWHLPQLADTAALITTELVSNAIRHAKGEEMRVDVTRLTEQRVRVSVVDQDSTRPQMQEPDPGGEGGRGLFLVNAESSGWGVDVLPGGKRVWADLEAL</sequence>
<evidence type="ECO:0000259" key="3">
    <source>
        <dbReference type="Pfam" id="PF13581"/>
    </source>
</evidence>
<dbReference type="EMBL" id="JADKYB010000010">
    <property type="protein sequence ID" value="MBM9506758.1"/>
    <property type="molecule type" value="Genomic_DNA"/>
</dbReference>
<keyword evidence="4" id="KW-0547">Nucleotide-binding</keyword>
<dbReference type="Pfam" id="PF13581">
    <property type="entry name" value="HATPase_c_2"/>
    <property type="match status" value="1"/>
</dbReference>
<evidence type="ECO:0000313" key="5">
    <source>
        <dbReference type="Proteomes" id="UP000749040"/>
    </source>
</evidence>
<organism evidence="4 5">
    <name type="scientific">Actinacidiphila acididurans</name>
    <dbReference type="NCBI Taxonomy" id="2784346"/>
    <lineage>
        <taxon>Bacteria</taxon>
        <taxon>Bacillati</taxon>
        <taxon>Actinomycetota</taxon>
        <taxon>Actinomycetes</taxon>
        <taxon>Kitasatosporales</taxon>
        <taxon>Streptomycetaceae</taxon>
        <taxon>Actinacidiphila</taxon>
    </lineage>
</organism>
<dbReference type="InterPro" id="IPR036890">
    <property type="entry name" value="HATPase_C_sf"/>
</dbReference>
<evidence type="ECO:0000256" key="1">
    <source>
        <dbReference type="ARBA" id="ARBA00022527"/>
    </source>
</evidence>
<comment type="caution">
    <text evidence="4">The sequence shown here is derived from an EMBL/GenBank/DDBJ whole genome shotgun (WGS) entry which is preliminary data.</text>
</comment>
<name>A0ABS2TTU7_9ACTN</name>
<evidence type="ECO:0000256" key="2">
    <source>
        <dbReference type="SAM" id="MobiDB-lite"/>
    </source>
</evidence>
<dbReference type="RefSeq" id="WP_205358625.1">
    <property type="nucleotide sequence ID" value="NZ_JADKYB010000010.1"/>
</dbReference>
<dbReference type="InterPro" id="IPR003594">
    <property type="entry name" value="HATPase_dom"/>
</dbReference>
<dbReference type="PANTHER" id="PTHR35526">
    <property type="entry name" value="ANTI-SIGMA-F FACTOR RSBW-RELATED"/>
    <property type="match status" value="1"/>
</dbReference>
<dbReference type="CDD" id="cd16936">
    <property type="entry name" value="HATPase_RsbW-like"/>
    <property type="match status" value="1"/>
</dbReference>
<protein>
    <submittedName>
        <fullName evidence="4">ATP-binding protein</fullName>
    </submittedName>
</protein>
<dbReference type="GO" id="GO:0005524">
    <property type="term" value="F:ATP binding"/>
    <property type="evidence" value="ECO:0007669"/>
    <property type="project" value="UniProtKB-KW"/>
</dbReference>
<dbReference type="InterPro" id="IPR050267">
    <property type="entry name" value="Anti-sigma-factor_SerPK"/>
</dbReference>
<gene>
    <name evidence="4" type="ORF">ITX44_19800</name>
</gene>